<evidence type="ECO:0000256" key="2">
    <source>
        <dbReference type="ARBA" id="ARBA00012193"/>
    </source>
</evidence>
<evidence type="ECO:0000259" key="13">
    <source>
        <dbReference type="Pfam" id="PF01636"/>
    </source>
</evidence>
<evidence type="ECO:0000256" key="12">
    <source>
        <dbReference type="PIRSR" id="PIRSR000706-2"/>
    </source>
</evidence>
<comment type="catalytic activity">
    <reaction evidence="9">
        <text>kanamycin A + ATP = kanamycin 3'-phosphate + ADP + H(+)</text>
        <dbReference type="Rhea" id="RHEA:24256"/>
        <dbReference type="ChEBI" id="CHEBI:15378"/>
        <dbReference type="ChEBI" id="CHEBI:30616"/>
        <dbReference type="ChEBI" id="CHEBI:57909"/>
        <dbReference type="ChEBI" id="CHEBI:58214"/>
        <dbReference type="ChEBI" id="CHEBI:456216"/>
        <dbReference type="EC" id="2.7.1.95"/>
    </reaction>
</comment>
<keyword evidence="8 10" id="KW-0046">Antibiotic resistance</keyword>
<organism evidence="14 15">
    <name type="scientific">Aminobacter carboxidus</name>
    <dbReference type="NCBI Taxonomy" id="376165"/>
    <lineage>
        <taxon>Bacteria</taxon>
        <taxon>Pseudomonadati</taxon>
        <taxon>Pseudomonadota</taxon>
        <taxon>Alphaproteobacteria</taxon>
        <taxon>Hyphomicrobiales</taxon>
        <taxon>Phyllobacteriaceae</taxon>
        <taxon>Aminobacter</taxon>
    </lineage>
</organism>
<evidence type="ECO:0000256" key="5">
    <source>
        <dbReference type="ARBA" id="ARBA00022741"/>
    </source>
</evidence>
<reference evidence="14 15" key="1">
    <citation type="submission" date="2020-08" db="EMBL/GenBank/DDBJ databases">
        <title>Genomic Encyclopedia of Type Strains, Phase IV (KMG-IV): sequencing the most valuable type-strain genomes for metagenomic binning, comparative biology and taxonomic classification.</title>
        <authorList>
            <person name="Goeker M."/>
        </authorList>
    </citation>
    <scope>NUCLEOTIDE SEQUENCE [LARGE SCALE GENOMIC DNA]</scope>
    <source>
        <strain evidence="14 15">DSM 17454</strain>
    </source>
</reference>
<proteinExistence type="inferred from homology"/>
<keyword evidence="12" id="KW-0479">Metal-binding</keyword>
<evidence type="ECO:0000256" key="3">
    <source>
        <dbReference type="ARBA" id="ARBA00017903"/>
    </source>
</evidence>
<evidence type="ECO:0000313" key="15">
    <source>
        <dbReference type="Proteomes" id="UP000532373"/>
    </source>
</evidence>
<keyword evidence="7 10" id="KW-0067">ATP-binding</keyword>
<sequence length="267" mass="29372">MTQHAHFEIDLPASLCLALAGYDWQQQTIGHSDAGVFKLAAGGKPTLFLKTEVSGDFAELPDEIVRLRWLGSQGIPCPEVIVYETHAGHNWLLMSAVAGRDLVSQQSEPGEAIAIMAEALRRLHALDIAACPFDHRLGQRIAVAKARADAGEVDEVDEDDFDDERLGQTAQQVFEQLMARRPVSETLVVTHGDASMPNFIADGGRFTGFIDCSRLGVADLHQDLALACWSIQYNLGEEWVAPFLALYGLPEADANKLSYYQLLDEFF</sequence>
<dbReference type="PIRSF" id="PIRSF000706">
    <property type="entry name" value="Kanamycin_kin"/>
    <property type="match status" value="1"/>
</dbReference>
<evidence type="ECO:0000256" key="11">
    <source>
        <dbReference type="PIRSR" id="PIRSR000706-1"/>
    </source>
</evidence>
<keyword evidence="5 10" id="KW-0547">Nucleotide-binding</keyword>
<accession>A0A8E1W9M9</accession>
<evidence type="ECO:0000256" key="8">
    <source>
        <dbReference type="ARBA" id="ARBA00023251"/>
    </source>
</evidence>
<protein>
    <recommendedName>
        <fullName evidence="3">Aminoglycoside 3'-phosphotransferase</fullName>
        <ecNumber evidence="2">2.7.1.95</ecNumber>
    </recommendedName>
</protein>
<feature type="binding site" evidence="12">
    <location>
        <position position="211"/>
    </location>
    <ligand>
        <name>Mg(2+)</name>
        <dbReference type="ChEBI" id="CHEBI:18420"/>
    </ligand>
</feature>
<evidence type="ECO:0000256" key="7">
    <source>
        <dbReference type="ARBA" id="ARBA00022840"/>
    </source>
</evidence>
<comment type="caution">
    <text evidence="14">The sequence shown here is derived from an EMBL/GenBank/DDBJ whole genome shotgun (WGS) entry which is preliminary data.</text>
</comment>
<dbReference type="InterPro" id="IPR011009">
    <property type="entry name" value="Kinase-like_dom_sf"/>
</dbReference>
<dbReference type="CDD" id="cd05150">
    <property type="entry name" value="APH"/>
    <property type="match status" value="1"/>
</dbReference>
<dbReference type="GO" id="GO:0046872">
    <property type="term" value="F:metal ion binding"/>
    <property type="evidence" value="ECO:0007669"/>
    <property type="project" value="UniProtKB-KW"/>
</dbReference>
<dbReference type="NCBIfam" id="NF033068">
    <property type="entry name" value="APH_3p"/>
    <property type="match status" value="1"/>
</dbReference>
<dbReference type="GO" id="GO:0008910">
    <property type="term" value="F:kanamycin kinase activity"/>
    <property type="evidence" value="ECO:0007669"/>
    <property type="project" value="UniProtKB-EC"/>
</dbReference>
<comment type="similarity">
    <text evidence="1 10">Belongs to the aminoglycoside phosphotransferase family.</text>
</comment>
<dbReference type="InterPro" id="IPR051678">
    <property type="entry name" value="AGP_Transferase"/>
</dbReference>
<dbReference type="GO" id="GO:0046677">
    <property type="term" value="P:response to antibiotic"/>
    <property type="evidence" value="ECO:0007669"/>
    <property type="project" value="UniProtKB-KW"/>
</dbReference>
<dbReference type="Pfam" id="PF01636">
    <property type="entry name" value="APH"/>
    <property type="match status" value="1"/>
</dbReference>
<dbReference type="Proteomes" id="UP000532373">
    <property type="component" value="Unassembled WGS sequence"/>
</dbReference>
<dbReference type="NCBIfam" id="NF032898">
    <property type="entry name" value="APH_3p_II"/>
    <property type="match status" value="1"/>
</dbReference>
<dbReference type="EMBL" id="JACHGI010000001">
    <property type="protein sequence ID" value="MBB6464208.1"/>
    <property type="molecule type" value="Genomic_DNA"/>
</dbReference>
<feature type="active site" description="Proton acceptor" evidence="11">
    <location>
        <position position="193"/>
    </location>
</feature>
<dbReference type="GO" id="GO:0005524">
    <property type="term" value="F:ATP binding"/>
    <property type="evidence" value="ECO:0007669"/>
    <property type="project" value="UniProtKB-KW"/>
</dbReference>
<keyword evidence="12" id="KW-0460">Magnesium</keyword>
<dbReference type="RefSeq" id="WP_184766830.1">
    <property type="nucleotide sequence ID" value="NZ_JACHGI010000001.1"/>
</dbReference>
<feature type="binding site" evidence="12">
    <location>
        <position position="198"/>
    </location>
    <ligand>
        <name>Mg(2+)</name>
        <dbReference type="ChEBI" id="CHEBI:18420"/>
    </ligand>
</feature>
<dbReference type="EC" id="2.7.1.95" evidence="2"/>
<name>A0A8E1W9M9_9HYPH</name>
<keyword evidence="6 10" id="KW-0418">Kinase</keyword>
<evidence type="ECO:0000256" key="4">
    <source>
        <dbReference type="ARBA" id="ARBA00022679"/>
    </source>
</evidence>
<evidence type="ECO:0000256" key="9">
    <source>
        <dbReference type="ARBA" id="ARBA00048925"/>
    </source>
</evidence>
<evidence type="ECO:0000256" key="10">
    <source>
        <dbReference type="PIRNR" id="PIRNR000706"/>
    </source>
</evidence>
<dbReference type="PANTHER" id="PTHR21310">
    <property type="entry name" value="AMINOGLYCOSIDE PHOSPHOTRANSFERASE-RELATED-RELATED"/>
    <property type="match status" value="1"/>
</dbReference>
<gene>
    <name evidence="14" type="ORF">HNQ96_000055</name>
</gene>
<evidence type="ECO:0000256" key="1">
    <source>
        <dbReference type="ARBA" id="ARBA00006219"/>
    </source>
</evidence>
<dbReference type="PANTHER" id="PTHR21310:SF41">
    <property type="entry name" value="3'-PHOSPHOTRANSFERASE, PUTATIVE-RELATED"/>
    <property type="match status" value="1"/>
</dbReference>
<dbReference type="AlphaFoldDB" id="A0A8E1W9M9"/>
<dbReference type="Gene3D" id="3.30.200.20">
    <property type="entry name" value="Phosphorylase Kinase, domain 1"/>
    <property type="match status" value="1"/>
</dbReference>
<evidence type="ECO:0000313" key="14">
    <source>
        <dbReference type="EMBL" id="MBB6464208.1"/>
    </source>
</evidence>
<evidence type="ECO:0000256" key="6">
    <source>
        <dbReference type="ARBA" id="ARBA00022777"/>
    </source>
</evidence>
<keyword evidence="4 10" id="KW-0808">Transferase</keyword>
<dbReference type="InterPro" id="IPR002575">
    <property type="entry name" value="Aminoglycoside_PTrfase"/>
</dbReference>
<dbReference type="SUPFAM" id="SSF56112">
    <property type="entry name" value="Protein kinase-like (PK-like)"/>
    <property type="match status" value="1"/>
</dbReference>
<feature type="domain" description="Aminoglycoside phosphotransferase" evidence="13">
    <location>
        <begin position="36"/>
        <end position="250"/>
    </location>
</feature>
<dbReference type="Gene3D" id="3.90.1200.10">
    <property type="match status" value="1"/>
</dbReference>
<dbReference type="InterPro" id="IPR024165">
    <property type="entry name" value="Kan/Strep_kinase"/>
</dbReference>